<keyword evidence="1" id="KW-1133">Transmembrane helix</keyword>
<proteinExistence type="predicted"/>
<dbReference type="RefSeq" id="WP_354197463.1">
    <property type="nucleotide sequence ID" value="NZ_JBEPLW010000013.1"/>
</dbReference>
<protein>
    <submittedName>
        <fullName evidence="3">Regulatory protein YycH of two-component signal transduction system YycFG</fullName>
    </submittedName>
</protein>
<keyword evidence="4" id="KW-1185">Reference proteome</keyword>
<evidence type="ECO:0000313" key="3">
    <source>
        <dbReference type="EMBL" id="MET3575899.1"/>
    </source>
</evidence>
<name>A0ABV2GC77_9BACL</name>
<reference evidence="3 4" key="1">
    <citation type="submission" date="2024-06" db="EMBL/GenBank/DDBJ databases">
        <title>Genomic Encyclopedia of Type Strains, Phase IV (KMG-IV): sequencing the most valuable type-strain genomes for metagenomic binning, comparative biology and taxonomic classification.</title>
        <authorList>
            <person name="Goeker M."/>
        </authorList>
    </citation>
    <scope>NUCLEOTIDE SEQUENCE [LARGE SCALE GENOMIC DNA]</scope>
    <source>
        <strain evidence="3 4">DSM 26128</strain>
    </source>
</reference>
<dbReference type="CDD" id="cd15787">
    <property type="entry name" value="YycH_N"/>
    <property type="match status" value="1"/>
</dbReference>
<keyword evidence="1" id="KW-0812">Transmembrane</keyword>
<evidence type="ECO:0000256" key="1">
    <source>
        <dbReference type="SAM" id="Phobius"/>
    </source>
</evidence>
<sequence>MGLKHIEQVKTVVLVLLIILSITLTFSIWTYKPDYKTIEQSPSVENTIADKKKTGEVVQPYKLLAGLEGGLRGTTDPQSIADAVDQIKTWTLQSVTLSDPEVTVDELNQMTGKKGQLVLFYPSSVPFEVIDNLFKFTDTVSNESAFERMIIEKDEVNGRVMVHFAGREGGRRYTAVAAGVDMQKLDELFEYAKEEFTSYDTVSRRGARTLYLPDKPASIDALIYNMEEISPSKFKDALFPDKNNVKREQTAPTREEYSDNSSIMTVETRTKTIAYVHPHPAAESKEVSIPSELLLNTLDFINQHGGWTNNYVFASMEPEKKKITYRLQIKGYPVFSDEKDTSTEIRLTWGDGQIFRYERPYYTLAEPFPEKERRELESGTEAAEWLRAEKGDDFQKVGEIIQAYTMSPDEQQNLYLLEPAWYYEENGKWQQIGPDTRGSANGLE</sequence>
<accession>A0ABV2GC77</accession>
<comment type="caution">
    <text evidence="3">The sequence shown here is derived from an EMBL/GenBank/DDBJ whole genome shotgun (WGS) entry which is preliminary data.</text>
</comment>
<dbReference type="InterPro" id="IPR009996">
    <property type="entry name" value="YycH"/>
</dbReference>
<keyword evidence="1" id="KW-0472">Membrane</keyword>
<feature type="transmembrane region" description="Helical" evidence="1">
    <location>
        <begin position="12"/>
        <end position="31"/>
    </location>
</feature>
<organism evidence="3 4">
    <name type="scientific">Bhargavaea ullalensis</name>
    <dbReference type="NCBI Taxonomy" id="1265685"/>
    <lineage>
        <taxon>Bacteria</taxon>
        <taxon>Bacillati</taxon>
        <taxon>Bacillota</taxon>
        <taxon>Bacilli</taxon>
        <taxon>Bacillales</taxon>
        <taxon>Caryophanaceae</taxon>
        <taxon>Bhargavaea</taxon>
    </lineage>
</organism>
<evidence type="ECO:0000313" key="4">
    <source>
        <dbReference type="Proteomes" id="UP001549099"/>
    </source>
</evidence>
<feature type="domain" description="Regulatory protein YycH" evidence="2">
    <location>
        <begin position="7"/>
        <end position="433"/>
    </location>
</feature>
<dbReference type="Gene3D" id="3.10.450.310">
    <property type="match status" value="1"/>
</dbReference>
<evidence type="ECO:0000259" key="2">
    <source>
        <dbReference type="Pfam" id="PF07435"/>
    </source>
</evidence>
<gene>
    <name evidence="3" type="ORF">ABID49_001805</name>
</gene>
<dbReference type="Gene3D" id="3.30.310.160">
    <property type="entry name" value="YycH protein, domain 2"/>
    <property type="match status" value="1"/>
</dbReference>
<dbReference type="Pfam" id="PF07435">
    <property type="entry name" value="YycH"/>
    <property type="match status" value="1"/>
</dbReference>
<dbReference type="Proteomes" id="UP001549099">
    <property type="component" value="Unassembled WGS sequence"/>
</dbReference>
<dbReference type="EMBL" id="JBEPLW010000013">
    <property type="protein sequence ID" value="MET3575899.1"/>
    <property type="molecule type" value="Genomic_DNA"/>
</dbReference>
<dbReference type="InterPro" id="IPR042274">
    <property type="entry name" value="YycH/YycI_2"/>
</dbReference>